<gene>
    <name evidence="2" type="ORF">D4100_04615</name>
</gene>
<dbReference type="Proteomes" id="UP000284338">
    <property type="component" value="Unassembled WGS sequence"/>
</dbReference>
<protein>
    <recommendedName>
        <fullName evidence="4">Lipoprotein</fullName>
    </recommendedName>
</protein>
<keyword evidence="3" id="KW-1185">Reference proteome</keyword>
<evidence type="ECO:0000256" key="1">
    <source>
        <dbReference type="SAM" id="MobiDB-lite"/>
    </source>
</evidence>
<evidence type="ECO:0000313" key="2">
    <source>
        <dbReference type="EMBL" id="RJF58055.1"/>
    </source>
</evidence>
<reference evidence="2 3" key="1">
    <citation type="submission" date="2018-09" db="EMBL/GenBank/DDBJ databases">
        <title>Draft genome of a novel serratia sp. strain with antifungal activity.</title>
        <authorList>
            <person name="Dichmann S.I."/>
            <person name="Park B.P."/>
            <person name="Pathiraja D."/>
            <person name="Choi I.-G."/>
            <person name="Stougaard P."/>
            <person name="Hennessy R.C."/>
        </authorList>
    </citation>
    <scope>NUCLEOTIDE SEQUENCE [LARGE SCALE GENOMIC DNA]</scope>
    <source>
        <strain evidence="2 3">S40</strain>
    </source>
</reference>
<organism evidence="2 3">
    <name type="scientific">Serratia inhibens</name>
    <dbReference type="NCBI Taxonomy" id="2338073"/>
    <lineage>
        <taxon>Bacteria</taxon>
        <taxon>Pseudomonadati</taxon>
        <taxon>Pseudomonadota</taxon>
        <taxon>Gammaproteobacteria</taxon>
        <taxon>Enterobacterales</taxon>
        <taxon>Yersiniaceae</taxon>
        <taxon>Serratia</taxon>
    </lineage>
</organism>
<feature type="region of interest" description="Disordered" evidence="1">
    <location>
        <begin position="24"/>
        <end position="72"/>
    </location>
</feature>
<proteinExistence type="predicted"/>
<evidence type="ECO:0008006" key="4">
    <source>
        <dbReference type="Google" id="ProtNLM"/>
    </source>
</evidence>
<dbReference type="RefSeq" id="WP_071919894.1">
    <property type="nucleotide sequence ID" value="NZ_QYYG01000001.1"/>
</dbReference>
<comment type="caution">
    <text evidence="2">The sequence shown here is derived from an EMBL/GenBank/DDBJ whole genome shotgun (WGS) entry which is preliminary data.</text>
</comment>
<dbReference type="AlphaFoldDB" id="A0AA92X6E3"/>
<accession>A0AA92X6E3</accession>
<evidence type="ECO:0000313" key="3">
    <source>
        <dbReference type="Proteomes" id="UP000284338"/>
    </source>
</evidence>
<name>A0AA92X6E3_9GAMM</name>
<sequence length="72" mass="7866">MTLRHGIPALIIFLSGCSAIHADSSHSSWDPPARATREQKQRISSGESAYSVLNEGSPSIGGTLDWSRLWDR</sequence>
<dbReference type="PROSITE" id="PS51257">
    <property type="entry name" value="PROKAR_LIPOPROTEIN"/>
    <property type="match status" value="1"/>
</dbReference>
<dbReference type="EMBL" id="QYYG01000001">
    <property type="protein sequence ID" value="RJF58055.1"/>
    <property type="molecule type" value="Genomic_DNA"/>
</dbReference>